<dbReference type="HOGENOM" id="CLU_3054337_0_0_1"/>
<organism evidence="1">
    <name type="scientific">Albugo laibachii Nc14</name>
    <dbReference type="NCBI Taxonomy" id="890382"/>
    <lineage>
        <taxon>Eukaryota</taxon>
        <taxon>Sar</taxon>
        <taxon>Stramenopiles</taxon>
        <taxon>Oomycota</taxon>
        <taxon>Peronosporomycetes</taxon>
        <taxon>Albuginales</taxon>
        <taxon>Albuginaceae</taxon>
        <taxon>Albugo</taxon>
    </lineage>
</organism>
<reference evidence="1" key="1">
    <citation type="journal article" date="2011" name="PLoS Biol.">
        <title>Gene gain and loss during evolution of obligate parasitism in the white rust pathogen of Arabidopsis thaliana.</title>
        <authorList>
            <person name="Kemen E."/>
            <person name="Gardiner A."/>
            <person name="Schultz-Larsen T."/>
            <person name="Kemen A.C."/>
            <person name="Balmuth A.L."/>
            <person name="Robert-Seilaniantz A."/>
            <person name="Bailey K."/>
            <person name="Holub E."/>
            <person name="Studholme D.J."/>
            <person name="Maclean D."/>
            <person name="Jones J.D."/>
        </authorList>
    </citation>
    <scope>NUCLEOTIDE SEQUENCE</scope>
</reference>
<protein>
    <submittedName>
        <fullName evidence="1">AlNc14C175G8110 protein</fullName>
    </submittedName>
</protein>
<gene>
    <name evidence="1" type="primary">AlNc14C175G8110</name>
    <name evidence="1" type="ORF">ALNC14_091360</name>
</gene>
<accession>F0WNV0</accession>
<sequence>MYDRVVSNLLCMAKHSWQTASFTVRGTIMHRIDLKMCCSSSLALSLSIVFSTYP</sequence>
<reference evidence="1" key="2">
    <citation type="submission" date="2011-02" db="EMBL/GenBank/DDBJ databases">
        <authorList>
            <person name="MacLean D."/>
        </authorList>
    </citation>
    <scope>NUCLEOTIDE SEQUENCE</scope>
</reference>
<proteinExistence type="predicted"/>
<dbReference type="AlphaFoldDB" id="F0WNV0"/>
<name>F0WNV0_9STRA</name>
<dbReference type="EMBL" id="FR824220">
    <property type="protein sequence ID" value="CCA22993.1"/>
    <property type="molecule type" value="Genomic_DNA"/>
</dbReference>
<evidence type="ECO:0000313" key="1">
    <source>
        <dbReference type="EMBL" id="CCA22993.1"/>
    </source>
</evidence>